<feature type="region of interest" description="Disordered" evidence="1">
    <location>
        <begin position="622"/>
        <end position="644"/>
    </location>
</feature>
<dbReference type="OrthoDB" id="5563539at2759"/>
<organism evidence="3 4">
    <name type="scientific">Catenaria anguillulae PL171</name>
    <dbReference type="NCBI Taxonomy" id="765915"/>
    <lineage>
        <taxon>Eukaryota</taxon>
        <taxon>Fungi</taxon>
        <taxon>Fungi incertae sedis</taxon>
        <taxon>Blastocladiomycota</taxon>
        <taxon>Blastocladiomycetes</taxon>
        <taxon>Blastocladiales</taxon>
        <taxon>Catenariaceae</taxon>
        <taxon>Catenaria</taxon>
    </lineage>
</organism>
<feature type="region of interest" description="Disordered" evidence="1">
    <location>
        <begin position="399"/>
        <end position="432"/>
    </location>
</feature>
<feature type="region of interest" description="Disordered" evidence="1">
    <location>
        <begin position="284"/>
        <end position="310"/>
    </location>
</feature>
<feature type="compositionally biased region" description="Low complexity" evidence="1">
    <location>
        <begin position="60"/>
        <end position="72"/>
    </location>
</feature>
<feature type="compositionally biased region" description="Basic and acidic residues" evidence="1">
    <location>
        <begin position="690"/>
        <end position="700"/>
    </location>
</feature>
<dbReference type="EMBL" id="MCFL01000002">
    <property type="protein sequence ID" value="ORZ40878.1"/>
    <property type="molecule type" value="Genomic_DNA"/>
</dbReference>
<feature type="region of interest" description="Disordered" evidence="1">
    <location>
        <begin position="1"/>
        <end position="84"/>
    </location>
</feature>
<feature type="compositionally biased region" description="Acidic residues" evidence="1">
    <location>
        <begin position="679"/>
        <end position="689"/>
    </location>
</feature>
<feature type="region of interest" description="Disordered" evidence="1">
    <location>
        <begin position="665"/>
        <end position="705"/>
    </location>
</feature>
<evidence type="ECO:0000313" key="4">
    <source>
        <dbReference type="Proteomes" id="UP000193411"/>
    </source>
</evidence>
<name>A0A1Y2I1Y1_9FUNG</name>
<feature type="compositionally biased region" description="Polar residues" evidence="1">
    <location>
        <begin position="23"/>
        <end position="32"/>
    </location>
</feature>
<evidence type="ECO:0000256" key="1">
    <source>
        <dbReference type="SAM" id="MobiDB-lite"/>
    </source>
</evidence>
<dbReference type="PANTHER" id="PTHR28051">
    <property type="entry name" value="PROTEIN MTL1-RELATED"/>
    <property type="match status" value="1"/>
</dbReference>
<dbReference type="InterPro" id="IPR052292">
    <property type="entry name" value="Glucose_repression_reg"/>
</dbReference>
<dbReference type="GO" id="GO:0042149">
    <property type="term" value="P:cellular response to glucose starvation"/>
    <property type="evidence" value="ECO:0007669"/>
    <property type="project" value="TreeGrafter"/>
</dbReference>
<protein>
    <recommendedName>
        <fullName evidence="2">Nitrogen regulatory protein areA GATA-like domain-containing protein</fullName>
    </recommendedName>
</protein>
<dbReference type="GO" id="GO:0007039">
    <property type="term" value="P:protein catabolic process in the vacuole"/>
    <property type="evidence" value="ECO:0007669"/>
    <property type="project" value="TreeGrafter"/>
</dbReference>
<accession>A0A1Y2I1Y1</accession>
<gene>
    <name evidence="3" type="ORF">BCR44DRAFT_34781</name>
</gene>
<dbReference type="STRING" id="765915.A0A1Y2I1Y1"/>
<feature type="domain" description="Nitrogen regulatory protein areA GATA-like" evidence="2">
    <location>
        <begin position="130"/>
        <end position="162"/>
    </location>
</feature>
<dbReference type="Proteomes" id="UP000193411">
    <property type="component" value="Unassembled WGS sequence"/>
</dbReference>
<evidence type="ECO:0000313" key="3">
    <source>
        <dbReference type="EMBL" id="ORZ40878.1"/>
    </source>
</evidence>
<feature type="compositionally biased region" description="Low complexity" evidence="1">
    <location>
        <begin position="212"/>
        <end position="226"/>
    </location>
</feature>
<sequence>MAAPLSPKGLPRGRSLAAEFKSDVTNSGSDSPSCAAMPPESSTCLTLRNHGDRHQDHHPPVSTSSSSSPSLSTGRPECTRARSVRSQSLPNLFADGHGGGVWPSHWASLPPQQYVDYLHHPWTDDDLTTSWKLITKLKHSDRALKLGGKGERLEYLTWRIWIQRTRRLSKTHPYTIHWEKDSSHLYAPGPIFRAKSCFHMLPADLPTPSSPVPSSTLSTPPLSPSSQDHFKGCLKRQTLRDVLLRPLHSSPSPHFVLSDPPAGSAALRRRTVEEHERLMRNALATASSDDSYPPRQPADLSDQLASPDPSPDCPVLVCTATASHPALNLNAADTQVVRFNHVIEERVISGPSRTVVVASRKRRSRSLVMAVLDGDQAKAYKRVVDKWVGLDASKPLTMMANRGRPRARSDPPSSTVAVSYLPRSTSHRTSRSIQDSAIAFSALVDDLLSSPENEDVISFVSSPPSPRSPSTSRSSTPTHPPASPSSSAHSPPLIPADDTCAVALASPACRDLQLIHCGGNEPNDDMADDDTPTWERSTLARGRDHALPPFHVDESTLAMLALPYAVGAPPPSLSGIGVSPDKGANHVVDLPTPPPSSPVTIVAKQSEHSTLEAVADLLVPVPLSQRPPSPAILGSPPRRKPKEPQVLAKVVARGTGWGIGHLDECELGSHSSSELEPVASEEDEQEDDDVRNQGDGRFQRQPDGSFKEAVTNVADAVGWLVDMVAGRTGLFST</sequence>
<dbReference type="InterPro" id="IPR013860">
    <property type="entry name" value="AreA_GATA"/>
</dbReference>
<dbReference type="PANTHER" id="PTHR28051:SF1">
    <property type="entry name" value="PROTEIN MTL1-RELATED"/>
    <property type="match status" value="1"/>
</dbReference>
<feature type="compositionally biased region" description="Basic and acidic residues" evidence="1">
    <location>
        <begin position="49"/>
        <end position="59"/>
    </location>
</feature>
<feature type="region of interest" description="Disordered" evidence="1">
    <location>
        <begin position="456"/>
        <end position="494"/>
    </location>
</feature>
<comment type="caution">
    <text evidence="3">The sequence shown here is derived from an EMBL/GenBank/DDBJ whole genome shotgun (WGS) entry which is preliminary data.</text>
</comment>
<dbReference type="GO" id="GO:0005773">
    <property type="term" value="C:vacuole"/>
    <property type="evidence" value="ECO:0007669"/>
    <property type="project" value="GOC"/>
</dbReference>
<feature type="compositionally biased region" description="Low complexity" evidence="1">
    <location>
        <begin position="468"/>
        <end position="477"/>
    </location>
</feature>
<dbReference type="Pfam" id="PF08550">
    <property type="entry name" value="GATA_AreA"/>
    <property type="match status" value="1"/>
</dbReference>
<reference evidence="3 4" key="1">
    <citation type="submission" date="2016-07" db="EMBL/GenBank/DDBJ databases">
        <title>Pervasive Adenine N6-methylation of Active Genes in Fungi.</title>
        <authorList>
            <consortium name="DOE Joint Genome Institute"/>
            <person name="Mondo S.J."/>
            <person name="Dannebaum R.O."/>
            <person name="Kuo R.C."/>
            <person name="Labutti K."/>
            <person name="Haridas S."/>
            <person name="Kuo A."/>
            <person name="Salamov A."/>
            <person name="Ahrendt S.R."/>
            <person name="Lipzen A."/>
            <person name="Sullivan W."/>
            <person name="Andreopoulos W.B."/>
            <person name="Clum A."/>
            <person name="Lindquist E."/>
            <person name="Daum C."/>
            <person name="Ramamoorthy G.K."/>
            <person name="Gryganskyi A."/>
            <person name="Culley D."/>
            <person name="Magnuson J.K."/>
            <person name="James T.Y."/>
            <person name="O'Malley M.A."/>
            <person name="Stajich J.E."/>
            <person name="Spatafora J.W."/>
            <person name="Visel A."/>
            <person name="Grigoriev I.V."/>
        </authorList>
    </citation>
    <scope>NUCLEOTIDE SEQUENCE [LARGE SCALE GENOMIC DNA]</scope>
    <source>
        <strain evidence="3 4">PL171</strain>
    </source>
</reference>
<evidence type="ECO:0000259" key="2">
    <source>
        <dbReference type="Pfam" id="PF08550"/>
    </source>
</evidence>
<keyword evidence="4" id="KW-1185">Reference proteome</keyword>
<dbReference type="AlphaFoldDB" id="A0A1Y2I1Y1"/>
<proteinExistence type="predicted"/>
<feature type="region of interest" description="Disordered" evidence="1">
    <location>
        <begin position="208"/>
        <end position="228"/>
    </location>
</feature>